<keyword evidence="3" id="KW-1185">Reference proteome</keyword>
<dbReference type="PROSITE" id="PS51257">
    <property type="entry name" value="PROKAR_LIPOPROTEIN"/>
    <property type="match status" value="1"/>
</dbReference>
<dbReference type="RefSeq" id="WP_029053984.1">
    <property type="nucleotide sequence ID" value="NZ_CP015108.1"/>
</dbReference>
<evidence type="ECO:0000256" key="1">
    <source>
        <dbReference type="SAM" id="SignalP"/>
    </source>
</evidence>
<feature type="signal peptide" evidence="1">
    <location>
        <begin position="1"/>
        <end position="20"/>
    </location>
</feature>
<sequence>MKKWMSITILSCLLFLTACAATDTNKLTIPELSDREKQILETAANTAFVFDYTADQNYKKVTLWVEKYEKGKKVAEPISELSTPMPGESTKGSIVLTVTQTLEEELLFSASVSDDKGAASVSNQEELKTLKDMATLFNTNPQEGLLLSDNMLLAGIIYTSTADGSPTSTLSSDFYEQKEGYLDELKEYDVVYVLRASFEK</sequence>
<dbReference type="EMBL" id="CP015108">
    <property type="protein sequence ID" value="ARF14150.1"/>
    <property type="molecule type" value="Genomic_DNA"/>
</dbReference>
<evidence type="ECO:0000313" key="2">
    <source>
        <dbReference type="EMBL" id="ARF14150.1"/>
    </source>
</evidence>
<feature type="chain" id="PRO_5045863049" description="Lipoprotein" evidence="1">
    <location>
        <begin position="21"/>
        <end position="200"/>
    </location>
</feature>
<accession>A0ABM6JV48</accession>
<evidence type="ECO:0008006" key="4">
    <source>
        <dbReference type="Google" id="ProtNLM"/>
    </source>
</evidence>
<protein>
    <recommendedName>
        <fullName evidence="4">Lipoprotein</fullName>
    </recommendedName>
</protein>
<proteinExistence type="predicted"/>
<reference evidence="2 3" key="1">
    <citation type="submission" date="2016-04" db="EMBL/GenBank/DDBJ databases">
        <title>Comparative Genomics and Epigenetics of Sporosarcina ureae.</title>
        <authorList>
            <person name="Oliver A.S."/>
            <person name="Cooper K.K."/>
        </authorList>
    </citation>
    <scope>NUCLEOTIDE SEQUENCE [LARGE SCALE GENOMIC DNA]</scope>
    <source>
        <strain evidence="2 3">S204</strain>
    </source>
</reference>
<keyword evidence="1" id="KW-0732">Signal</keyword>
<evidence type="ECO:0000313" key="3">
    <source>
        <dbReference type="Proteomes" id="UP000192486"/>
    </source>
</evidence>
<name>A0ABM6JV48_SPOUR</name>
<organism evidence="2 3">
    <name type="scientific">Sporosarcina ureae</name>
    <dbReference type="NCBI Taxonomy" id="1571"/>
    <lineage>
        <taxon>Bacteria</taxon>
        <taxon>Bacillati</taxon>
        <taxon>Bacillota</taxon>
        <taxon>Bacilli</taxon>
        <taxon>Bacillales</taxon>
        <taxon>Caryophanaceae</taxon>
        <taxon>Sporosarcina</taxon>
    </lineage>
</organism>
<dbReference type="Proteomes" id="UP000192486">
    <property type="component" value="Chromosome"/>
</dbReference>
<gene>
    <name evidence="2" type="ORF">SporoS204_08330</name>
</gene>